<dbReference type="Pfam" id="PF00722">
    <property type="entry name" value="Glyco_hydro_16"/>
    <property type="match status" value="1"/>
</dbReference>
<feature type="domain" description="GH16" evidence="3">
    <location>
        <begin position="84"/>
        <end position="312"/>
    </location>
</feature>
<keyword evidence="1" id="KW-1133">Transmembrane helix</keyword>
<dbReference type="PANTHER" id="PTHR38121">
    <property type="entry name" value="GH16 DOMAIN-CONTAINING PROTEIN"/>
    <property type="match status" value="1"/>
</dbReference>
<sequence length="417" mass="46420">MFSLPPIGVLLLHLAALLAPTLAQDGVYTSTKSQKPKDNSANCSCYVVSTGKESTTPEYFQYYRFYDFRNISGALSDSPSLINQTQNASLLPLWQPTIFNSNDWLADWGIQNWSKPATDDFPVPMSNSPANIYMSEQNETSFLTLRTSRLDDRQTAGEIENQQKNLMHVSMRMYGRVIGDAGAVAGFFTFFDDSNESDVEILTRDPKDQIRYTNQPSVDKQGNEIQQASTGPTGLPAWNEWQTHRIDWLPKNSYWYLNDKQVAANTYSVPRKPSFLVLNMWGDGGEWSGNMTVGDQAEFQIQWIEMTFNTSGPYSGARKNEKRGAVELEKRKSGCQTVCKIDDVAQVGTPEVVHVGSGDGDDDEGLSGGAIAGIVIGVLVGLALLAGLAWFFWRKKKMAGSQPQKKDGYELQHEVHH</sequence>
<keyword evidence="5" id="KW-1185">Reference proteome</keyword>
<dbReference type="EMBL" id="JAGMVJ010000001">
    <property type="protein sequence ID" value="KAH7095438.1"/>
    <property type="molecule type" value="Genomic_DNA"/>
</dbReference>
<evidence type="ECO:0000259" key="3">
    <source>
        <dbReference type="PROSITE" id="PS51762"/>
    </source>
</evidence>
<dbReference type="PANTHER" id="PTHR38121:SF4">
    <property type="entry name" value="GH16 DOMAIN-CONTAINING PROTEIN-RELATED"/>
    <property type="match status" value="1"/>
</dbReference>
<dbReference type="AlphaFoldDB" id="A0A8K0W508"/>
<name>A0A8K0W508_9PLEO</name>
<feature type="transmembrane region" description="Helical" evidence="1">
    <location>
        <begin position="370"/>
        <end position="393"/>
    </location>
</feature>
<dbReference type="GO" id="GO:0005975">
    <property type="term" value="P:carbohydrate metabolic process"/>
    <property type="evidence" value="ECO:0007669"/>
    <property type="project" value="InterPro"/>
</dbReference>
<dbReference type="OrthoDB" id="4388755at2759"/>
<dbReference type="InterPro" id="IPR013320">
    <property type="entry name" value="ConA-like_dom_sf"/>
</dbReference>
<evidence type="ECO:0000313" key="4">
    <source>
        <dbReference type="EMBL" id="KAH7095438.1"/>
    </source>
</evidence>
<evidence type="ECO:0000256" key="1">
    <source>
        <dbReference type="SAM" id="Phobius"/>
    </source>
</evidence>
<dbReference type="CDD" id="cd00413">
    <property type="entry name" value="Glyco_hydrolase_16"/>
    <property type="match status" value="1"/>
</dbReference>
<dbReference type="GO" id="GO:0004553">
    <property type="term" value="F:hydrolase activity, hydrolyzing O-glycosyl compounds"/>
    <property type="evidence" value="ECO:0007669"/>
    <property type="project" value="InterPro"/>
</dbReference>
<gene>
    <name evidence="4" type="ORF">FB567DRAFT_512618</name>
</gene>
<keyword evidence="1" id="KW-0812">Transmembrane</keyword>
<keyword evidence="2" id="KW-0732">Signal</keyword>
<feature type="signal peptide" evidence="2">
    <location>
        <begin position="1"/>
        <end position="23"/>
    </location>
</feature>
<organism evidence="4 5">
    <name type="scientific">Paraphoma chrysanthemicola</name>
    <dbReference type="NCBI Taxonomy" id="798071"/>
    <lineage>
        <taxon>Eukaryota</taxon>
        <taxon>Fungi</taxon>
        <taxon>Dikarya</taxon>
        <taxon>Ascomycota</taxon>
        <taxon>Pezizomycotina</taxon>
        <taxon>Dothideomycetes</taxon>
        <taxon>Pleosporomycetidae</taxon>
        <taxon>Pleosporales</taxon>
        <taxon>Pleosporineae</taxon>
        <taxon>Phaeosphaeriaceae</taxon>
        <taxon>Paraphoma</taxon>
    </lineage>
</organism>
<comment type="caution">
    <text evidence="4">The sequence shown here is derived from an EMBL/GenBank/DDBJ whole genome shotgun (WGS) entry which is preliminary data.</text>
</comment>
<protein>
    <submittedName>
        <fullName evidence="4">Concanavalin A-like lectin/glucanase domain-containing protein</fullName>
    </submittedName>
</protein>
<evidence type="ECO:0000313" key="5">
    <source>
        <dbReference type="Proteomes" id="UP000813461"/>
    </source>
</evidence>
<proteinExistence type="predicted"/>
<evidence type="ECO:0000256" key="2">
    <source>
        <dbReference type="SAM" id="SignalP"/>
    </source>
</evidence>
<feature type="chain" id="PRO_5035472289" evidence="2">
    <location>
        <begin position="24"/>
        <end position="417"/>
    </location>
</feature>
<dbReference type="SUPFAM" id="SSF49899">
    <property type="entry name" value="Concanavalin A-like lectins/glucanases"/>
    <property type="match status" value="1"/>
</dbReference>
<keyword evidence="1" id="KW-0472">Membrane</keyword>
<dbReference type="Gene3D" id="2.60.120.200">
    <property type="match status" value="1"/>
</dbReference>
<reference evidence="4" key="1">
    <citation type="journal article" date="2021" name="Nat. Commun.">
        <title>Genetic determinants of endophytism in the Arabidopsis root mycobiome.</title>
        <authorList>
            <person name="Mesny F."/>
            <person name="Miyauchi S."/>
            <person name="Thiergart T."/>
            <person name="Pickel B."/>
            <person name="Atanasova L."/>
            <person name="Karlsson M."/>
            <person name="Huettel B."/>
            <person name="Barry K.W."/>
            <person name="Haridas S."/>
            <person name="Chen C."/>
            <person name="Bauer D."/>
            <person name="Andreopoulos W."/>
            <person name="Pangilinan J."/>
            <person name="LaButti K."/>
            <person name="Riley R."/>
            <person name="Lipzen A."/>
            <person name="Clum A."/>
            <person name="Drula E."/>
            <person name="Henrissat B."/>
            <person name="Kohler A."/>
            <person name="Grigoriev I.V."/>
            <person name="Martin F.M."/>
            <person name="Hacquard S."/>
        </authorList>
    </citation>
    <scope>NUCLEOTIDE SEQUENCE</scope>
    <source>
        <strain evidence="4">MPI-SDFR-AT-0120</strain>
    </source>
</reference>
<dbReference type="Proteomes" id="UP000813461">
    <property type="component" value="Unassembled WGS sequence"/>
</dbReference>
<dbReference type="InterPro" id="IPR000757">
    <property type="entry name" value="Beta-glucanase-like"/>
</dbReference>
<dbReference type="PROSITE" id="PS51762">
    <property type="entry name" value="GH16_2"/>
    <property type="match status" value="1"/>
</dbReference>
<accession>A0A8K0W508</accession>